<dbReference type="Gene3D" id="3.30.40.10">
    <property type="entry name" value="Zinc/RING finger domain, C3HC4 (zinc finger)"/>
    <property type="match status" value="1"/>
</dbReference>
<dbReference type="SMART" id="SM00184">
    <property type="entry name" value="RING"/>
    <property type="match status" value="1"/>
</dbReference>
<evidence type="ECO:0000313" key="7">
    <source>
        <dbReference type="EMBL" id="VEL18806.1"/>
    </source>
</evidence>
<dbReference type="OrthoDB" id="423559at2759"/>
<keyword evidence="8" id="KW-1185">Reference proteome</keyword>
<proteinExistence type="predicted"/>
<feature type="compositionally biased region" description="Basic and acidic residues" evidence="5">
    <location>
        <begin position="196"/>
        <end position="208"/>
    </location>
</feature>
<dbReference type="PROSITE" id="PS00518">
    <property type="entry name" value="ZF_RING_1"/>
    <property type="match status" value="1"/>
</dbReference>
<dbReference type="SUPFAM" id="SSF57850">
    <property type="entry name" value="RING/U-box"/>
    <property type="match status" value="1"/>
</dbReference>
<accession>A0A3S5CGB4</accession>
<dbReference type="InterPro" id="IPR013083">
    <property type="entry name" value="Znf_RING/FYVE/PHD"/>
</dbReference>
<evidence type="ECO:0000259" key="6">
    <source>
        <dbReference type="PROSITE" id="PS50089"/>
    </source>
</evidence>
<name>A0A3S5CGB4_9PLAT</name>
<comment type="caution">
    <text evidence="7">The sequence shown here is derived from an EMBL/GenBank/DDBJ whole genome shotgun (WGS) entry which is preliminary data.</text>
</comment>
<gene>
    <name evidence="7" type="ORF">PXEA_LOCUS12246</name>
</gene>
<keyword evidence="1" id="KW-0479">Metal-binding</keyword>
<dbReference type="Proteomes" id="UP000784294">
    <property type="component" value="Unassembled WGS sequence"/>
</dbReference>
<dbReference type="EMBL" id="CAAALY010038749">
    <property type="protein sequence ID" value="VEL18806.1"/>
    <property type="molecule type" value="Genomic_DNA"/>
</dbReference>
<dbReference type="InterPro" id="IPR017907">
    <property type="entry name" value="Znf_RING_CS"/>
</dbReference>
<evidence type="ECO:0000256" key="5">
    <source>
        <dbReference type="SAM" id="MobiDB-lite"/>
    </source>
</evidence>
<feature type="region of interest" description="Disordered" evidence="5">
    <location>
        <begin position="162"/>
        <end position="208"/>
    </location>
</feature>
<dbReference type="PROSITE" id="PS50089">
    <property type="entry name" value="ZF_RING_2"/>
    <property type="match status" value="1"/>
</dbReference>
<evidence type="ECO:0000256" key="2">
    <source>
        <dbReference type="ARBA" id="ARBA00022771"/>
    </source>
</evidence>
<keyword evidence="3" id="KW-0862">Zinc</keyword>
<protein>
    <recommendedName>
        <fullName evidence="6">RING-type domain-containing protein</fullName>
    </recommendedName>
</protein>
<evidence type="ECO:0000313" key="8">
    <source>
        <dbReference type="Proteomes" id="UP000784294"/>
    </source>
</evidence>
<dbReference type="InterPro" id="IPR001841">
    <property type="entry name" value="Znf_RING"/>
</dbReference>
<sequence>MRLQSTSSTDLAFISEQEVDVQLHSQTVEAGLIWARLQSRLGHLGFLRNAHLSAVSAGRAAYSGSGCETSKSDASPLECPTCLLVHSPARPTFVLLPGCWHSLCLVCYNRINGAGSKTLARRCPVCRTPFTETPGDQFGCMSNLASSRAFRRRPITLVHFSQESGPPTVTQTSPGVSSRSVISSSDSVNQWAEQPGRSEEISRSDSNL</sequence>
<feature type="compositionally biased region" description="Low complexity" evidence="5">
    <location>
        <begin position="173"/>
        <end position="188"/>
    </location>
</feature>
<feature type="non-terminal residue" evidence="7">
    <location>
        <position position="208"/>
    </location>
</feature>
<evidence type="ECO:0000256" key="1">
    <source>
        <dbReference type="ARBA" id="ARBA00022723"/>
    </source>
</evidence>
<feature type="compositionally biased region" description="Polar residues" evidence="5">
    <location>
        <begin position="162"/>
        <end position="172"/>
    </location>
</feature>
<dbReference type="GO" id="GO:0008270">
    <property type="term" value="F:zinc ion binding"/>
    <property type="evidence" value="ECO:0007669"/>
    <property type="project" value="UniProtKB-KW"/>
</dbReference>
<reference evidence="7" key="1">
    <citation type="submission" date="2018-11" db="EMBL/GenBank/DDBJ databases">
        <authorList>
            <consortium name="Pathogen Informatics"/>
        </authorList>
    </citation>
    <scope>NUCLEOTIDE SEQUENCE</scope>
</reference>
<evidence type="ECO:0000256" key="4">
    <source>
        <dbReference type="PROSITE-ProRule" id="PRU00175"/>
    </source>
</evidence>
<evidence type="ECO:0000256" key="3">
    <source>
        <dbReference type="ARBA" id="ARBA00022833"/>
    </source>
</evidence>
<dbReference type="AlphaFoldDB" id="A0A3S5CGB4"/>
<keyword evidence="2 4" id="KW-0863">Zinc-finger</keyword>
<feature type="domain" description="RING-type" evidence="6">
    <location>
        <begin position="79"/>
        <end position="127"/>
    </location>
</feature>
<organism evidence="7 8">
    <name type="scientific">Protopolystoma xenopodis</name>
    <dbReference type="NCBI Taxonomy" id="117903"/>
    <lineage>
        <taxon>Eukaryota</taxon>
        <taxon>Metazoa</taxon>
        <taxon>Spiralia</taxon>
        <taxon>Lophotrochozoa</taxon>
        <taxon>Platyhelminthes</taxon>
        <taxon>Monogenea</taxon>
        <taxon>Polyopisthocotylea</taxon>
        <taxon>Polystomatidea</taxon>
        <taxon>Polystomatidae</taxon>
        <taxon>Protopolystoma</taxon>
    </lineage>
</organism>